<keyword evidence="1" id="KW-0732">Signal</keyword>
<evidence type="ECO:0000256" key="1">
    <source>
        <dbReference type="SAM" id="SignalP"/>
    </source>
</evidence>
<dbReference type="OrthoDB" id="5853116at2759"/>
<dbReference type="EMBL" id="UYRT01093983">
    <property type="protein sequence ID" value="VDN39300.1"/>
    <property type="molecule type" value="Genomic_DNA"/>
</dbReference>
<feature type="signal peptide" evidence="1">
    <location>
        <begin position="1"/>
        <end position="20"/>
    </location>
</feature>
<evidence type="ECO:0000313" key="4">
    <source>
        <dbReference type="WBParaSite" id="GPUH_0002202001-mRNA-1"/>
    </source>
</evidence>
<evidence type="ECO:0000313" key="3">
    <source>
        <dbReference type="Proteomes" id="UP000271098"/>
    </source>
</evidence>
<dbReference type="AlphaFoldDB" id="A0A183EM02"/>
<name>A0A183EM02_9BILA</name>
<organism evidence="4">
    <name type="scientific">Gongylonema pulchrum</name>
    <dbReference type="NCBI Taxonomy" id="637853"/>
    <lineage>
        <taxon>Eukaryota</taxon>
        <taxon>Metazoa</taxon>
        <taxon>Ecdysozoa</taxon>
        <taxon>Nematoda</taxon>
        <taxon>Chromadorea</taxon>
        <taxon>Rhabditida</taxon>
        <taxon>Spirurina</taxon>
        <taxon>Spiruromorpha</taxon>
        <taxon>Spiruroidea</taxon>
        <taxon>Gongylonematidae</taxon>
        <taxon>Gongylonema</taxon>
    </lineage>
</organism>
<reference evidence="2 3" key="2">
    <citation type="submission" date="2018-11" db="EMBL/GenBank/DDBJ databases">
        <authorList>
            <consortium name="Pathogen Informatics"/>
        </authorList>
    </citation>
    <scope>NUCLEOTIDE SEQUENCE [LARGE SCALE GENOMIC DNA]</scope>
</reference>
<accession>A0A183EM02</accession>
<dbReference type="Proteomes" id="UP000271098">
    <property type="component" value="Unassembled WGS sequence"/>
</dbReference>
<keyword evidence="3" id="KW-1185">Reference proteome</keyword>
<dbReference type="WBParaSite" id="GPUH_0002202001-mRNA-1">
    <property type="protein sequence ID" value="GPUH_0002202001-mRNA-1"/>
    <property type="gene ID" value="GPUH_0002202001"/>
</dbReference>
<evidence type="ECO:0000313" key="2">
    <source>
        <dbReference type="EMBL" id="VDN39300.1"/>
    </source>
</evidence>
<sequence>MFTFVKTTIIVAWFVRQAQAAPLLDSGLFKSESNEAQFPCRICEDERLKDQGDIDEVNHETLFEYDKTMGTGNLDEIENEVLLINVSAWLQEPTDAKNLKQEVEQASSSRTKSLDVRMPVLTEKQIAMHTRN</sequence>
<protein>
    <submittedName>
        <fullName evidence="4">Secreted protein</fullName>
    </submittedName>
</protein>
<gene>
    <name evidence="2" type="ORF">GPUH_LOCUS21993</name>
</gene>
<feature type="chain" id="PRO_5043139220" evidence="1">
    <location>
        <begin position="21"/>
        <end position="132"/>
    </location>
</feature>
<proteinExistence type="predicted"/>
<reference evidence="4" key="1">
    <citation type="submission" date="2016-06" db="UniProtKB">
        <authorList>
            <consortium name="WormBaseParasite"/>
        </authorList>
    </citation>
    <scope>IDENTIFICATION</scope>
</reference>